<dbReference type="Proteomes" id="UP000515847">
    <property type="component" value="Chromosome"/>
</dbReference>
<gene>
    <name evidence="1" type="ORF">BR63_02210</name>
</gene>
<dbReference type="EMBL" id="CP045798">
    <property type="protein sequence ID" value="QNB45232.1"/>
    <property type="molecule type" value="Genomic_DNA"/>
</dbReference>
<dbReference type="AlphaFoldDB" id="A0A7G6DZH8"/>
<dbReference type="KEGG" id="tfr:BR63_02210"/>
<dbReference type="OrthoDB" id="9802773at2"/>
<name>A0A7G6DZH8_THEFR</name>
<proteinExistence type="predicted"/>
<sequence>MKEIVNSFAVFTPQGEELSSLAHGKERKYPLNPAAQEFLDKEFPVKQQWGIFEPWAPDDYRSLHELEQKSGLLV</sequence>
<evidence type="ECO:0000313" key="1">
    <source>
        <dbReference type="EMBL" id="QNB45232.1"/>
    </source>
</evidence>
<accession>A0A7G6DZH8</accession>
<organism evidence="1 2">
    <name type="scientific">Thermanaerosceptrum fracticalcis</name>
    <dbReference type="NCBI Taxonomy" id="1712410"/>
    <lineage>
        <taxon>Bacteria</taxon>
        <taxon>Bacillati</taxon>
        <taxon>Bacillota</taxon>
        <taxon>Clostridia</taxon>
        <taxon>Eubacteriales</taxon>
        <taxon>Peptococcaceae</taxon>
        <taxon>Thermanaerosceptrum</taxon>
    </lineage>
</organism>
<protein>
    <submittedName>
        <fullName evidence="1">Uncharacterized protein</fullName>
    </submittedName>
</protein>
<dbReference type="RefSeq" id="WP_153802118.1">
    <property type="nucleotide sequence ID" value="NZ_CP045798.1"/>
</dbReference>
<evidence type="ECO:0000313" key="2">
    <source>
        <dbReference type="Proteomes" id="UP000515847"/>
    </source>
</evidence>
<reference evidence="1 2" key="1">
    <citation type="journal article" date="2019" name="Front. Microbiol.">
        <title>Thermoanaerosceptrum fracticalcis gen. nov. sp. nov., a Novel Fumarate-Fermenting Microorganism From a Deep Fractured Carbonate Aquifer of the US Great Basin.</title>
        <authorList>
            <person name="Hamilton-Brehm S.D."/>
            <person name="Stewart L.E."/>
            <person name="Zavarin M."/>
            <person name="Caldwell M."/>
            <person name="Lawson P.A."/>
            <person name="Onstott T.C."/>
            <person name="Grzymski J."/>
            <person name="Neveux I."/>
            <person name="Lollar B.S."/>
            <person name="Russell C.E."/>
            <person name="Moser D.P."/>
        </authorList>
    </citation>
    <scope>NUCLEOTIDE SEQUENCE [LARGE SCALE GENOMIC DNA]</scope>
    <source>
        <strain evidence="1 2">DRI-13</strain>
    </source>
</reference>
<keyword evidence="2" id="KW-1185">Reference proteome</keyword>